<proteinExistence type="predicted"/>
<reference evidence="2" key="1">
    <citation type="submission" date="2024-05" db="EMBL/GenBank/DDBJ databases">
        <authorList>
            <person name="Yang L."/>
            <person name="Pan L."/>
        </authorList>
    </citation>
    <scope>NUCLEOTIDE SEQUENCE</scope>
    <source>
        <strain evidence="2">FCG-7</strain>
    </source>
</reference>
<accession>A0AAU7F8G3</accession>
<evidence type="ECO:0000256" key="1">
    <source>
        <dbReference type="SAM" id="Phobius"/>
    </source>
</evidence>
<dbReference type="AlphaFoldDB" id="A0AAU7F8G3"/>
<gene>
    <name evidence="2" type="ORF">ABHF33_13910</name>
</gene>
<feature type="transmembrane region" description="Helical" evidence="1">
    <location>
        <begin position="92"/>
        <end position="112"/>
    </location>
</feature>
<keyword evidence="1" id="KW-0812">Transmembrane</keyword>
<feature type="transmembrane region" description="Helical" evidence="1">
    <location>
        <begin position="64"/>
        <end position="86"/>
    </location>
</feature>
<sequence length="114" mass="12206">MSLSIEANGLIPTLVIFSAVMVMPIKWAAAYVDAGRTDFAASLLAVVLSVIASVISFKLLGGGFIGFLVALVVMNIVQAIILKISAYKIPGYFIIAIFLQLAISFFFATMPIKF</sequence>
<evidence type="ECO:0008006" key="3">
    <source>
        <dbReference type="Google" id="ProtNLM"/>
    </source>
</evidence>
<dbReference type="KEGG" id="cmav:ABHF33_13910"/>
<evidence type="ECO:0000313" key="2">
    <source>
        <dbReference type="EMBL" id="XBM00144.1"/>
    </source>
</evidence>
<feature type="transmembrane region" description="Helical" evidence="1">
    <location>
        <begin position="7"/>
        <end position="27"/>
    </location>
</feature>
<keyword evidence="1" id="KW-0472">Membrane</keyword>
<dbReference type="EMBL" id="CP157355">
    <property type="protein sequence ID" value="XBM00144.1"/>
    <property type="molecule type" value="Genomic_DNA"/>
</dbReference>
<feature type="transmembrane region" description="Helical" evidence="1">
    <location>
        <begin position="39"/>
        <end position="57"/>
    </location>
</feature>
<dbReference type="RefSeq" id="WP_348944509.1">
    <property type="nucleotide sequence ID" value="NZ_CP157355.1"/>
</dbReference>
<organism evidence="2">
    <name type="scientific">Chitinibacter mangrovi</name>
    <dbReference type="NCBI Taxonomy" id="3153927"/>
    <lineage>
        <taxon>Bacteria</taxon>
        <taxon>Pseudomonadati</taxon>
        <taxon>Pseudomonadota</taxon>
        <taxon>Betaproteobacteria</taxon>
        <taxon>Neisseriales</taxon>
        <taxon>Chitinibacteraceae</taxon>
        <taxon>Chitinibacter</taxon>
    </lineage>
</organism>
<keyword evidence="1" id="KW-1133">Transmembrane helix</keyword>
<protein>
    <recommendedName>
        <fullName evidence="3">Phage holin family protein</fullName>
    </recommendedName>
</protein>
<name>A0AAU7F8G3_9NEIS</name>